<dbReference type="EMBL" id="JBHLTG010000005">
    <property type="protein sequence ID" value="MFC0680115.1"/>
    <property type="molecule type" value="Genomic_DNA"/>
</dbReference>
<reference evidence="2 3" key="1">
    <citation type="submission" date="2024-09" db="EMBL/GenBank/DDBJ databases">
        <authorList>
            <person name="Sun Q."/>
            <person name="Mori K."/>
        </authorList>
    </citation>
    <scope>NUCLEOTIDE SEQUENCE [LARGE SCALE GENOMIC DNA]</scope>
    <source>
        <strain evidence="2 3">KCTC 23076</strain>
    </source>
</reference>
<proteinExistence type="predicted"/>
<comment type="caution">
    <text evidence="2">The sequence shown here is derived from an EMBL/GenBank/DDBJ whole genome shotgun (WGS) entry which is preliminary data.</text>
</comment>
<keyword evidence="3" id="KW-1185">Reference proteome</keyword>
<gene>
    <name evidence="2" type="ORF">ACFFGH_19950</name>
</gene>
<dbReference type="Pfam" id="PF13810">
    <property type="entry name" value="DUF4185"/>
    <property type="match status" value="1"/>
</dbReference>
<dbReference type="Proteomes" id="UP001589896">
    <property type="component" value="Unassembled WGS sequence"/>
</dbReference>
<dbReference type="SUPFAM" id="SSF110296">
    <property type="entry name" value="Oligoxyloglucan reducing end-specific cellobiohydrolase"/>
    <property type="match status" value="1"/>
</dbReference>
<name>A0ABV6RT17_9GAMM</name>
<evidence type="ECO:0000313" key="3">
    <source>
        <dbReference type="Proteomes" id="UP001589896"/>
    </source>
</evidence>
<protein>
    <submittedName>
        <fullName evidence="2">DUF4185 domain-containing protein</fullName>
    </submittedName>
</protein>
<accession>A0ABV6RT17</accession>
<dbReference type="InterPro" id="IPR025442">
    <property type="entry name" value="DUF4185"/>
</dbReference>
<organism evidence="2 3">
    <name type="scientific">Lysobacter korlensis</name>
    <dbReference type="NCBI Taxonomy" id="553636"/>
    <lineage>
        <taxon>Bacteria</taxon>
        <taxon>Pseudomonadati</taxon>
        <taxon>Pseudomonadota</taxon>
        <taxon>Gammaproteobacteria</taxon>
        <taxon>Lysobacterales</taxon>
        <taxon>Lysobacteraceae</taxon>
        <taxon>Lysobacter</taxon>
    </lineage>
</organism>
<sequence>MPNDKTVHPRFRRSELFAGLEWLTESSRFEGTNSDMHWVAWTENGNLFTVDDDGQNFGSPWNFANLMRVEGTPPNHVVSLISQFPELVRPEGDRCRRYVDGAVAVGSRIYVAAYDYDNLVPGYEERESVIGLLSVNSGVAAMMYSDDEGTTWQNVPSPEDGPESYFLGPKFAGLAFVQFGPGATQIPEAHGDYLYALSNDGNWETGDHVFLARVPKDSILDRSAWEFFASPGEGAISIEEPIWSKDEHAARPILRDPGRIGHPTMTYVPALNRFLLSYSTDPVPHTLNTPREVALKTWDQTAELLLFEGPTPWGPWGLIHHDEAWEHPHTPYLPQIPGKWLDEDGQGGWMIFSGDYVIPNCEGEYYGFMTRRFRLTPR</sequence>
<evidence type="ECO:0000313" key="2">
    <source>
        <dbReference type="EMBL" id="MFC0680115.1"/>
    </source>
</evidence>
<evidence type="ECO:0000259" key="1">
    <source>
        <dbReference type="Pfam" id="PF13810"/>
    </source>
</evidence>
<dbReference type="RefSeq" id="WP_386671566.1">
    <property type="nucleotide sequence ID" value="NZ_JBHLTG010000005.1"/>
</dbReference>
<feature type="domain" description="DUF4185" evidence="1">
    <location>
        <begin position="140"/>
        <end position="280"/>
    </location>
</feature>